<sequence length="56" mass="6573">MQYLFNCNFAIVRQSSNVNNTKRTASNSFFIRIRDLYGTRSITVNCFNPYRLGFVI</sequence>
<accession>A0A3P8G9C9</accession>
<name>A0A3P8G9C9_9TREM</name>
<dbReference type="EMBL" id="UZAL01047848">
    <property type="protein sequence ID" value="VDP85252.1"/>
    <property type="molecule type" value="Genomic_DNA"/>
</dbReference>
<evidence type="ECO:0000313" key="1">
    <source>
        <dbReference type="EMBL" id="VDP85252.1"/>
    </source>
</evidence>
<reference evidence="1 2" key="1">
    <citation type="submission" date="2018-11" db="EMBL/GenBank/DDBJ databases">
        <authorList>
            <consortium name="Pathogen Informatics"/>
        </authorList>
    </citation>
    <scope>NUCLEOTIDE SEQUENCE [LARGE SCALE GENOMIC DNA]</scope>
    <source>
        <strain>Denwood</strain>
        <strain evidence="2">Zambia</strain>
    </source>
</reference>
<proteinExistence type="predicted"/>
<dbReference type="AlphaFoldDB" id="A0A3P8G9C9"/>
<dbReference type="Proteomes" id="UP000269396">
    <property type="component" value="Unassembled WGS sequence"/>
</dbReference>
<keyword evidence="2" id="KW-1185">Reference proteome</keyword>
<organism evidence="1 2">
    <name type="scientific">Schistosoma mattheei</name>
    <dbReference type="NCBI Taxonomy" id="31246"/>
    <lineage>
        <taxon>Eukaryota</taxon>
        <taxon>Metazoa</taxon>
        <taxon>Spiralia</taxon>
        <taxon>Lophotrochozoa</taxon>
        <taxon>Platyhelminthes</taxon>
        <taxon>Trematoda</taxon>
        <taxon>Digenea</taxon>
        <taxon>Strigeidida</taxon>
        <taxon>Schistosomatoidea</taxon>
        <taxon>Schistosomatidae</taxon>
        <taxon>Schistosoma</taxon>
    </lineage>
</organism>
<gene>
    <name evidence="1" type="ORF">SMTD_LOCUS21603</name>
</gene>
<protein>
    <submittedName>
        <fullName evidence="1">Uncharacterized protein</fullName>
    </submittedName>
</protein>
<evidence type="ECO:0000313" key="2">
    <source>
        <dbReference type="Proteomes" id="UP000269396"/>
    </source>
</evidence>